<organism evidence="22 23">
    <name type="scientific">Momordica charantia</name>
    <name type="common">Bitter gourd</name>
    <name type="synonym">Balsam pear</name>
    <dbReference type="NCBI Taxonomy" id="3673"/>
    <lineage>
        <taxon>Eukaryota</taxon>
        <taxon>Viridiplantae</taxon>
        <taxon>Streptophyta</taxon>
        <taxon>Embryophyta</taxon>
        <taxon>Tracheophyta</taxon>
        <taxon>Spermatophyta</taxon>
        <taxon>Magnoliopsida</taxon>
        <taxon>eudicotyledons</taxon>
        <taxon>Gunneridae</taxon>
        <taxon>Pentapetalae</taxon>
        <taxon>rosids</taxon>
        <taxon>fabids</taxon>
        <taxon>Cucurbitales</taxon>
        <taxon>Cucurbitaceae</taxon>
        <taxon>Momordiceae</taxon>
        <taxon>Momordica</taxon>
    </lineage>
</organism>
<dbReference type="Gene3D" id="3.40.50.1820">
    <property type="entry name" value="alpha/beta hydrolase"/>
    <property type="match status" value="1"/>
</dbReference>
<comment type="catalytic activity">
    <reaction evidence="13">
        <text>cyclohexanecarbaldehyde + hydrogen cyanide = (2S)-2-cyclohexyl-2-hydroxyacetonitrile</text>
        <dbReference type="Rhea" id="RHEA:77423"/>
        <dbReference type="ChEBI" id="CHEBI:18407"/>
        <dbReference type="ChEBI" id="CHEBI:197359"/>
        <dbReference type="ChEBI" id="CHEBI:197360"/>
    </reaction>
</comment>
<dbReference type="InterPro" id="IPR000073">
    <property type="entry name" value="AB_hydrolase_1"/>
</dbReference>
<dbReference type="OrthoDB" id="408373at2759"/>
<dbReference type="SUPFAM" id="SSF53474">
    <property type="entry name" value="alpha/beta-Hydrolases"/>
    <property type="match status" value="1"/>
</dbReference>
<comment type="catalytic activity">
    <reaction evidence="12">
        <text>2,2-dimethylpropanal + hydrogen cyanide = (2S)-2-hydroxy-3,3-dimethylbutanenitrile</text>
        <dbReference type="Rhea" id="RHEA:77407"/>
        <dbReference type="ChEBI" id="CHEBI:18407"/>
        <dbReference type="ChEBI" id="CHEBI:141557"/>
        <dbReference type="ChEBI" id="CHEBI:197355"/>
    </reaction>
</comment>
<comment type="catalytic activity">
    <reaction evidence="8">
        <text>a disubstituted aliphatic (S)-hydroxynitrile = a ketone + hydrogen cyanide</text>
        <dbReference type="Rhea" id="RHEA:56592"/>
        <dbReference type="ChEBI" id="CHEBI:17087"/>
        <dbReference type="ChEBI" id="CHEBI:18407"/>
        <dbReference type="ChEBI" id="CHEBI:140597"/>
        <dbReference type="EC" id="4.1.2.47"/>
    </reaction>
</comment>
<dbReference type="PANTHER" id="PTHR10992:SF1083">
    <property type="entry name" value="METHYLESTERASE 1"/>
    <property type="match status" value="1"/>
</dbReference>
<evidence type="ECO:0000256" key="4">
    <source>
        <dbReference type="ARBA" id="ARBA00050262"/>
    </source>
</evidence>
<evidence type="ECO:0000313" key="23">
    <source>
        <dbReference type="RefSeq" id="XP_022133077.1"/>
    </source>
</evidence>
<dbReference type="RefSeq" id="XP_022133077.1">
    <property type="nucleotide sequence ID" value="XM_022277385.1"/>
</dbReference>
<evidence type="ECO:0000256" key="11">
    <source>
        <dbReference type="ARBA" id="ARBA00052511"/>
    </source>
</evidence>
<evidence type="ECO:0000256" key="9">
    <source>
        <dbReference type="ARBA" id="ARBA00051977"/>
    </source>
</evidence>
<evidence type="ECO:0000256" key="13">
    <source>
        <dbReference type="ARBA" id="ARBA00052609"/>
    </source>
</evidence>
<dbReference type="GO" id="GO:0080032">
    <property type="term" value="F:methyl jasmonate esterase activity"/>
    <property type="evidence" value="ECO:0007669"/>
    <property type="project" value="TreeGrafter"/>
</dbReference>
<comment type="catalytic activity">
    <reaction evidence="14">
        <text>an aromatic (S)-hydroxynitrile = an aromatic aldehyde + hydrogen cyanide</text>
        <dbReference type="Rhea" id="RHEA:54660"/>
        <dbReference type="ChEBI" id="CHEBI:18407"/>
        <dbReference type="ChEBI" id="CHEBI:33855"/>
        <dbReference type="ChEBI" id="CHEBI:138306"/>
        <dbReference type="EC" id="4.1.2.47"/>
    </reaction>
</comment>
<comment type="catalytic activity">
    <reaction evidence="5">
        <text>benzaldehyde + hydrogen cyanide = (S)-mandelonitrile</text>
        <dbReference type="Rhea" id="RHEA:77427"/>
        <dbReference type="ChEBI" id="CHEBI:17169"/>
        <dbReference type="ChEBI" id="CHEBI:18407"/>
        <dbReference type="ChEBI" id="CHEBI:36941"/>
    </reaction>
</comment>
<evidence type="ECO:0000256" key="14">
    <source>
        <dbReference type="ARBA" id="ARBA00052826"/>
    </source>
</evidence>
<evidence type="ECO:0000256" key="8">
    <source>
        <dbReference type="ARBA" id="ARBA00051735"/>
    </source>
</evidence>
<feature type="domain" description="AB hydrolase-1" evidence="21">
    <location>
        <begin position="18"/>
        <end position="262"/>
    </location>
</feature>
<comment type="catalytic activity">
    <reaction evidence="9">
        <text>acrolein + hydrogen cyanide = (2S)-2-hydroxybut-3-enenitrile</text>
        <dbReference type="Rhea" id="RHEA:77411"/>
        <dbReference type="ChEBI" id="CHEBI:15368"/>
        <dbReference type="ChEBI" id="CHEBI:18407"/>
        <dbReference type="ChEBI" id="CHEBI:197356"/>
    </reaction>
</comment>
<evidence type="ECO:0000256" key="17">
    <source>
        <dbReference type="ARBA" id="ARBA00069221"/>
    </source>
</evidence>
<comment type="catalytic activity">
    <reaction evidence="2">
        <text>4-methoxybenzaldehyde + hydrogen cyanide = (2S)-2-hydroxy-2-(4-methoxyphenyl)acetonitrile</text>
        <dbReference type="Rhea" id="RHEA:77447"/>
        <dbReference type="ChEBI" id="CHEBI:18407"/>
        <dbReference type="ChEBI" id="CHEBI:28235"/>
        <dbReference type="ChEBI" id="CHEBI:197328"/>
    </reaction>
</comment>
<dbReference type="GO" id="GO:0080030">
    <property type="term" value="F:methyl indole-3-acetate esterase activity"/>
    <property type="evidence" value="ECO:0007669"/>
    <property type="project" value="TreeGrafter"/>
</dbReference>
<evidence type="ECO:0000256" key="5">
    <source>
        <dbReference type="ARBA" id="ARBA00050358"/>
    </source>
</evidence>
<name>A0A6J1BVL6_MOMCH</name>
<comment type="catalytic activity">
    <reaction evidence="11">
        <text>3-formylthiophene + hydrogen cyanide = (2S)-2-hydroxy-2-(thiophen-3-yl)acetonitrile</text>
        <dbReference type="Rhea" id="RHEA:77459"/>
        <dbReference type="ChEBI" id="CHEBI:18407"/>
        <dbReference type="ChEBI" id="CHEBI:87611"/>
        <dbReference type="ChEBI" id="CHEBI:197333"/>
    </reaction>
</comment>
<dbReference type="GO" id="GO:0009696">
    <property type="term" value="P:salicylic acid metabolic process"/>
    <property type="evidence" value="ECO:0007669"/>
    <property type="project" value="TreeGrafter"/>
</dbReference>
<evidence type="ECO:0000256" key="18">
    <source>
        <dbReference type="ARBA" id="ARBA00076040"/>
    </source>
</evidence>
<evidence type="ECO:0000313" key="22">
    <source>
        <dbReference type="Proteomes" id="UP000504603"/>
    </source>
</evidence>
<dbReference type="GO" id="GO:0009694">
    <property type="term" value="P:jasmonic acid metabolic process"/>
    <property type="evidence" value="ECO:0007669"/>
    <property type="project" value="TreeGrafter"/>
</dbReference>
<evidence type="ECO:0000256" key="3">
    <source>
        <dbReference type="ARBA" id="ARBA00050241"/>
    </source>
</evidence>
<dbReference type="FunFam" id="3.40.50.1820:FF:000051">
    <property type="entry name" value="(S)-hydroxynitrile lyase"/>
    <property type="match status" value="1"/>
</dbReference>
<dbReference type="PANTHER" id="PTHR10992">
    <property type="entry name" value="METHYLESTERASE FAMILY MEMBER"/>
    <property type="match status" value="1"/>
</dbReference>
<comment type="similarity">
    <text evidence="15">Belongs to the AB hydrolase superfamily. Hydroxynitrile lyase family.</text>
</comment>
<protein>
    <recommendedName>
        <fullName evidence="17">(S)-hydroxynitrile lyase</fullName>
        <ecNumber evidence="16">4.1.2.47</ecNumber>
    </recommendedName>
    <alternativeName>
        <fullName evidence="18">2-hydroxy-2-methylpropanenitrile lyase</fullName>
    </alternativeName>
    <alternativeName>
        <fullName evidence="19">Acetone cyanohydrin lyase</fullName>
    </alternativeName>
    <alternativeName>
        <fullName evidence="20">Hydroxynitrile lyase</fullName>
    </alternativeName>
</protein>
<comment type="catalytic activity">
    <reaction evidence="4">
        <text>2-hydroxy-2-methylpropanenitrile = acetone + hydrogen cyanide</text>
        <dbReference type="Rhea" id="RHEA:11932"/>
        <dbReference type="ChEBI" id="CHEBI:15347"/>
        <dbReference type="ChEBI" id="CHEBI:15348"/>
        <dbReference type="ChEBI" id="CHEBI:18407"/>
    </reaction>
    <physiologicalReaction direction="left-to-right" evidence="4">
        <dbReference type="Rhea" id="RHEA:11933"/>
    </physiologicalReaction>
</comment>
<evidence type="ECO:0000256" key="7">
    <source>
        <dbReference type="ARBA" id="ARBA00051647"/>
    </source>
</evidence>
<keyword evidence="22" id="KW-1185">Reference proteome</keyword>
<dbReference type="AlphaFoldDB" id="A0A6J1BVL6"/>
<evidence type="ECO:0000256" key="19">
    <source>
        <dbReference type="ARBA" id="ARBA00078291"/>
    </source>
</evidence>
<evidence type="ECO:0000256" key="6">
    <source>
        <dbReference type="ARBA" id="ARBA00050608"/>
    </source>
</evidence>
<dbReference type="InterPro" id="IPR029058">
    <property type="entry name" value="AB_hydrolase_fold"/>
</dbReference>
<evidence type="ECO:0000256" key="1">
    <source>
        <dbReference type="ARBA" id="ARBA00022801"/>
    </source>
</evidence>
<comment type="catalytic activity">
    <reaction evidence="6">
        <text>formylthiophene + hydrogen cyanide = (2R)-2-hydroxy-2-(thiophen-2-yl)acetonitrile</text>
        <dbReference type="Rhea" id="RHEA:77455"/>
        <dbReference type="ChEBI" id="CHEBI:18407"/>
        <dbReference type="ChEBI" id="CHEBI:87301"/>
        <dbReference type="ChEBI" id="CHEBI:197332"/>
    </reaction>
</comment>
<dbReference type="Pfam" id="PF12697">
    <property type="entry name" value="Abhydrolase_6"/>
    <property type="match status" value="1"/>
</dbReference>
<dbReference type="GeneID" id="111005761"/>
<evidence type="ECO:0000259" key="21">
    <source>
        <dbReference type="Pfam" id="PF12697"/>
    </source>
</evidence>
<evidence type="ECO:0000256" key="2">
    <source>
        <dbReference type="ARBA" id="ARBA00050104"/>
    </source>
</evidence>
<evidence type="ECO:0000256" key="10">
    <source>
        <dbReference type="ARBA" id="ARBA00052033"/>
    </source>
</evidence>
<proteinExistence type="inferred from homology"/>
<dbReference type="GO" id="GO:0080031">
    <property type="term" value="F:methyl salicylate esterase activity"/>
    <property type="evidence" value="ECO:0007669"/>
    <property type="project" value="TreeGrafter"/>
</dbReference>
<evidence type="ECO:0000256" key="15">
    <source>
        <dbReference type="ARBA" id="ARBA00060885"/>
    </source>
</evidence>
<evidence type="ECO:0000256" key="16">
    <source>
        <dbReference type="ARBA" id="ARBA00066572"/>
    </source>
</evidence>
<accession>A0A6J1BVL6</accession>
<comment type="catalytic activity">
    <reaction evidence="3">
        <text>a monosubstituted aliphatic (S)-hydroxynitrile = an aldehyde + hydrogen cyanide</text>
        <dbReference type="Rhea" id="RHEA:56588"/>
        <dbReference type="ChEBI" id="CHEBI:17478"/>
        <dbReference type="ChEBI" id="CHEBI:18407"/>
        <dbReference type="ChEBI" id="CHEBI:140596"/>
        <dbReference type="EC" id="4.1.2.47"/>
    </reaction>
</comment>
<dbReference type="EC" id="4.1.2.47" evidence="16"/>
<dbReference type="KEGG" id="mcha:111005761"/>
<reference evidence="23" key="1">
    <citation type="submission" date="2025-08" db="UniProtKB">
        <authorList>
            <consortium name="RefSeq"/>
        </authorList>
    </citation>
    <scope>IDENTIFICATION</scope>
    <source>
        <strain evidence="23">OHB3-1</strain>
    </source>
</reference>
<dbReference type="Proteomes" id="UP000504603">
    <property type="component" value="Unplaced"/>
</dbReference>
<keyword evidence="1" id="KW-0378">Hydrolase</keyword>
<sequence>MGMGFSNAQMKAEKKHFILVHGACHGAWTWYKLKPLIEAAGHRVTVLDMAAAGVNRNTVEEIRTLSHYSQPLLETMATVGAGEKVIVVAHSLGGLNLALAMDTHADNIAAAVFVTAYVPDTSHAPSYVLDKHSEKNQLEDLLDIEFSSNGSTNEAFTSMLFGPKFLSTYLYQLSPIEDLELAKTLVRPSPMFREDLSRADKFKEEKFGSVTKFYVICSEDKVIRKQYQEWMIQNSGIPKQNVMEIEGADHMPMFSKPHQLAQCLLQIAKKYA</sequence>
<comment type="catalytic activity">
    <reaction evidence="10">
        <text>2-methylpropanal + hydrogen cyanide = (2S)-2-hydroxy-3-methylbutanenitrile</text>
        <dbReference type="Rhea" id="RHEA:77403"/>
        <dbReference type="ChEBI" id="CHEBI:18407"/>
        <dbReference type="ChEBI" id="CHEBI:48943"/>
        <dbReference type="ChEBI" id="CHEBI:197354"/>
    </reaction>
</comment>
<evidence type="ECO:0000256" key="12">
    <source>
        <dbReference type="ARBA" id="ARBA00052600"/>
    </source>
</evidence>
<dbReference type="GO" id="GO:0047606">
    <property type="term" value="F:(S)-hydroxynitrile lyase activity"/>
    <property type="evidence" value="ECO:0007669"/>
    <property type="project" value="UniProtKB-EC"/>
</dbReference>
<comment type="catalytic activity">
    <reaction evidence="7">
        <text>butan-2-one + hydrogen cyanide = 2-hydroxy-2-methylbutanenitrile</text>
        <dbReference type="Rhea" id="RHEA:77467"/>
        <dbReference type="ChEBI" id="CHEBI:18407"/>
        <dbReference type="ChEBI" id="CHEBI:28398"/>
        <dbReference type="ChEBI" id="CHEBI:60954"/>
    </reaction>
    <physiologicalReaction direction="right-to-left" evidence="7">
        <dbReference type="Rhea" id="RHEA:77469"/>
    </physiologicalReaction>
</comment>
<evidence type="ECO:0000256" key="20">
    <source>
        <dbReference type="ARBA" id="ARBA00079794"/>
    </source>
</evidence>
<dbReference type="InterPro" id="IPR045889">
    <property type="entry name" value="MES/HNL"/>
</dbReference>
<gene>
    <name evidence="23" type="primary">LOC111005761</name>
</gene>